<dbReference type="GO" id="GO:0016491">
    <property type="term" value="F:oxidoreductase activity"/>
    <property type="evidence" value="ECO:0007669"/>
    <property type="project" value="UniProtKB-KW"/>
</dbReference>
<dbReference type="PANTHER" id="PTHR43244">
    <property type="match status" value="1"/>
</dbReference>
<dbReference type="EC" id="1.-.-.-" evidence="3"/>
<dbReference type="CDD" id="cd01097">
    <property type="entry name" value="Tetrahydromethanopterin_reductase"/>
    <property type="match status" value="1"/>
</dbReference>
<dbReference type="InterPro" id="IPR036661">
    <property type="entry name" value="Luciferase-like_sf"/>
</dbReference>
<organism evidence="3 4">
    <name type="scientific">Herbiconiux gentiana</name>
    <dbReference type="NCBI Taxonomy" id="2970912"/>
    <lineage>
        <taxon>Bacteria</taxon>
        <taxon>Bacillati</taxon>
        <taxon>Actinomycetota</taxon>
        <taxon>Actinomycetes</taxon>
        <taxon>Micrococcales</taxon>
        <taxon>Microbacteriaceae</taxon>
        <taxon>Herbiconiux</taxon>
    </lineage>
</organism>
<evidence type="ECO:0000259" key="2">
    <source>
        <dbReference type="Pfam" id="PF00296"/>
    </source>
</evidence>
<protein>
    <submittedName>
        <fullName evidence="3">TIGR03617 family F420-dependent LLM class oxidoreductase</fullName>
        <ecNumber evidence="3">1.-.-.-</ecNumber>
    </submittedName>
</protein>
<proteinExistence type="predicted"/>
<sequence>MLTDENHDHPQHRDAAPGSSAGDGSLLAGESDAGRRFAVDAGGDIASTPLQLEEAAKVAEREGFDGVLVTETRHDPFVALTLAARATERVRLSSAIAVAFARNPMNTAMLANDLQLVSGGRFVLGLGSQVKPHIERRFSMPWSHPAKRMREYVEAIRAIWASWETGERLRFEGEFYSHTLMSPVFSPGPNPHGNPRIALAAVGTLMTETAGAVADGFLSHSFTTARYLREVSLPALERGRASADRAGEPVEVSLPALVAVGRTGAELDTAIAAIKKQIAFYGSTPAYKGVLELHGWGELHERMHAGSVKGEWDAMTQLVTDDVLAEFAVVGSPTEVASQLRERFEGVVQRLSFSTPYEVQPDVWPELLSALNT</sequence>
<dbReference type="Gene3D" id="3.20.20.30">
    <property type="entry name" value="Luciferase-like domain"/>
    <property type="match status" value="1"/>
</dbReference>
<evidence type="ECO:0000313" key="3">
    <source>
        <dbReference type="EMBL" id="MCS5716032.1"/>
    </source>
</evidence>
<dbReference type="Proteomes" id="UP001165580">
    <property type="component" value="Unassembled WGS sequence"/>
</dbReference>
<accession>A0ABT2GIJ4</accession>
<reference evidence="3" key="1">
    <citation type="submission" date="2022-08" db="EMBL/GenBank/DDBJ databases">
        <authorList>
            <person name="Deng Y."/>
            <person name="Han X.-F."/>
            <person name="Zhang Y.-Q."/>
        </authorList>
    </citation>
    <scope>NUCLEOTIDE SEQUENCE</scope>
    <source>
        <strain evidence="3">CPCC 205716</strain>
    </source>
</reference>
<evidence type="ECO:0000256" key="1">
    <source>
        <dbReference type="SAM" id="MobiDB-lite"/>
    </source>
</evidence>
<feature type="compositionally biased region" description="Basic and acidic residues" evidence="1">
    <location>
        <begin position="1"/>
        <end position="15"/>
    </location>
</feature>
<evidence type="ECO:0000313" key="4">
    <source>
        <dbReference type="Proteomes" id="UP001165580"/>
    </source>
</evidence>
<feature type="compositionally biased region" description="Low complexity" evidence="1">
    <location>
        <begin position="16"/>
        <end position="27"/>
    </location>
</feature>
<dbReference type="PANTHER" id="PTHR43244:SF2">
    <property type="entry name" value="CONSERVED HYPOTHETICAL ALANINE AND PROLINE-RICH PROTEIN"/>
    <property type="match status" value="1"/>
</dbReference>
<dbReference type="InterPro" id="IPR050564">
    <property type="entry name" value="F420-G6PD/mer"/>
</dbReference>
<dbReference type="InterPro" id="IPR011251">
    <property type="entry name" value="Luciferase-like_dom"/>
</dbReference>
<name>A0ABT2GIJ4_9MICO</name>
<dbReference type="InterPro" id="IPR019919">
    <property type="entry name" value="Lucif-like_OxRdtase_MSMEG_2256"/>
</dbReference>
<dbReference type="EMBL" id="JANTEZ010000007">
    <property type="protein sequence ID" value="MCS5716032.1"/>
    <property type="molecule type" value="Genomic_DNA"/>
</dbReference>
<keyword evidence="4" id="KW-1185">Reference proteome</keyword>
<dbReference type="NCBIfam" id="TIGR03617">
    <property type="entry name" value="F420_MSMEG_2256"/>
    <property type="match status" value="1"/>
</dbReference>
<comment type="caution">
    <text evidence="3">The sequence shown here is derived from an EMBL/GenBank/DDBJ whole genome shotgun (WGS) entry which is preliminary data.</text>
</comment>
<keyword evidence="3" id="KW-0560">Oxidoreductase</keyword>
<feature type="domain" description="Luciferase-like" evidence="2">
    <location>
        <begin position="48"/>
        <end position="348"/>
    </location>
</feature>
<dbReference type="SUPFAM" id="SSF51679">
    <property type="entry name" value="Bacterial luciferase-like"/>
    <property type="match status" value="1"/>
</dbReference>
<gene>
    <name evidence="3" type="ORF">NVV95_15920</name>
</gene>
<dbReference type="RefSeq" id="WP_259487531.1">
    <property type="nucleotide sequence ID" value="NZ_JANTEZ010000007.1"/>
</dbReference>
<feature type="region of interest" description="Disordered" evidence="1">
    <location>
        <begin position="1"/>
        <end position="27"/>
    </location>
</feature>
<dbReference type="Pfam" id="PF00296">
    <property type="entry name" value="Bac_luciferase"/>
    <property type="match status" value="1"/>
</dbReference>